<evidence type="ECO:0000256" key="1">
    <source>
        <dbReference type="SAM" id="MobiDB-lite"/>
    </source>
</evidence>
<proteinExistence type="predicted"/>
<feature type="compositionally biased region" description="Polar residues" evidence="1">
    <location>
        <begin position="51"/>
        <end position="63"/>
    </location>
</feature>
<reference evidence="2 3" key="1">
    <citation type="journal article" date="2020" name="Nature">
        <title>Six reference-quality genomes reveal evolution of bat adaptations.</title>
        <authorList>
            <person name="Jebb D."/>
            <person name="Huang Z."/>
            <person name="Pippel M."/>
            <person name="Hughes G.M."/>
            <person name="Lavrichenko K."/>
            <person name="Devanna P."/>
            <person name="Winkler S."/>
            <person name="Jermiin L.S."/>
            <person name="Skirmuntt E.C."/>
            <person name="Katzourakis A."/>
            <person name="Burkitt-Gray L."/>
            <person name="Ray D.A."/>
            <person name="Sullivan K.A.M."/>
            <person name="Roscito J.G."/>
            <person name="Kirilenko B.M."/>
            <person name="Davalos L.M."/>
            <person name="Corthals A.P."/>
            <person name="Power M.L."/>
            <person name="Jones G."/>
            <person name="Ransome R.D."/>
            <person name="Dechmann D.K.N."/>
            <person name="Locatelli A.G."/>
            <person name="Puechmaille S.J."/>
            <person name="Fedrigo O."/>
            <person name="Jarvis E.D."/>
            <person name="Hiller M."/>
            <person name="Vernes S.C."/>
            <person name="Myers E.W."/>
            <person name="Teeling E.C."/>
        </authorList>
    </citation>
    <scope>NUCLEOTIDE SEQUENCE [LARGE SCALE GENOMIC DNA]</scope>
    <source>
        <strain evidence="2">MMyoMyo1</strain>
        <tissue evidence="2">Flight muscle</tissue>
    </source>
</reference>
<name>A0A7J7ZXF6_MYOMY</name>
<protein>
    <submittedName>
        <fullName evidence="2">Uncharacterized protein</fullName>
    </submittedName>
</protein>
<dbReference type="EMBL" id="JABWUV010000002">
    <property type="protein sequence ID" value="KAF6378982.1"/>
    <property type="molecule type" value="Genomic_DNA"/>
</dbReference>
<evidence type="ECO:0000313" key="2">
    <source>
        <dbReference type="EMBL" id="KAF6378982.1"/>
    </source>
</evidence>
<feature type="region of interest" description="Disordered" evidence="1">
    <location>
        <begin position="43"/>
        <end position="90"/>
    </location>
</feature>
<keyword evidence="3" id="KW-1185">Reference proteome</keyword>
<comment type="caution">
    <text evidence="2">The sequence shown here is derived from an EMBL/GenBank/DDBJ whole genome shotgun (WGS) entry which is preliminary data.</text>
</comment>
<gene>
    <name evidence="2" type="ORF">mMyoMyo1_009852</name>
</gene>
<organism evidence="2 3">
    <name type="scientific">Myotis myotis</name>
    <name type="common">Greater mouse-eared bat</name>
    <name type="synonym">Vespertilio myotis</name>
    <dbReference type="NCBI Taxonomy" id="51298"/>
    <lineage>
        <taxon>Eukaryota</taxon>
        <taxon>Metazoa</taxon>
        <taxon>Chordata</taxon>
        <taxon>Craniata</taxon>
        <taxon>Vertebrata</taxon>
        <taxon>Euteleostomi</taxon>
        <taxon>Mammalia</taxon>
        <taxon>Eutheria</taxon>
        <taxon>Laurasiatheria</taxon>
        <taxon>Chiroptera</taxon>
        <taxon>Yangochiroptera</taxon>
        <taxon>Vespertilionidae</taxon>
        <taxon>Myotis</taxon>
    </lineage>
</organism>
<dbReference type="AlphaFoldDB" id="A0A7J7ZXF6"/>
<dbReference type="Proteomes" id="UP000527355">
    <property type="component" value="Unassembled WGS sequence"/>
</dbReference>
<evidence type="ECO:0000313" key="3">
    <source>
        <dbReference type="Proteomes" id="UP000527355"/>
    </source>
</evidence>
<accession>A0A7J7ZXF6</accession>
<sequence length="151" mass="15911">MALSPSPRMAKHPRGNMKGLWPACKQPSATHPGWPHLHGVRVPTGELGQPANCQQPVTQTGQAPHQDPPYPGGGVASLKTALSPSPRLARHPRGNSYPVWALASLQIAISPSPRLARCPSGDPYPEGAVASLQTAISPSPRLARCSYIIKG</sequence>